<reference evidence="1 2" key="1">
    <citation type="submission" date="2019-05" db="EMBL/GenBank/DDBJ databases">
        <title>Another draft genome of Portunus trituberculatus and its Hox gene families provides insights of decapod evolution.</title>
        <authorList>
            <person name="Jeong J.-H."/>
            <person name="Song I."/>
            <person name="Kim S."/>
            <person name="Choi T."/>
            <person name="Kim D."/>
            <person name="Ryu S."/>
            <person name="Kim W."/>
        </authorList>
    </citation>
    <scope>NUCLEOTIDE SEQUENCE [LARGE SCALE GENOMIC DNA]</scope>
    <source>
        <tissue evidence="1">Muscle</tissue>
    </source>
</reference>
<dbReference type="Proteomes" id="UP000324222">
    <property type="component" value="Unassembled WGS sequence"/>
</dbReference>
<sequence length="83" mass="9674">MKEFSYQFVQEQVWQGQYERLEAKDSVPVSRAERHRMTDTGRKRRLARTQTLMSIEAAKSEPVGRLELPDTEGHILKRSTLSP</sequence>
<gene>
    <name evidence="1" type="ORF">E2C01_012435</name>
</gene>
<evidence type="ECO:0000313" key="1">
    <source>
        <dbReference type="EMBL" id="MPC19521.1"/>
    </source>
</evidence>
<evidence type="ECO:0000313" key="2">
    <source>
        <dbReference type="Proteomes" id="UP000324222"/>
    </source>
</evidence>
<keyword evidence="2" id="KW-1185">Reference proteome</keyword>
<name>A0A5B7DDR0_PORTR</name>
<organism evidence="1 2">
    <name type="scientific">Portunus trituberculatus</name>
    <name type="common">Swimming crab</name>
    <name type="synonym">Neptunus trituberculatus</name>
    <dbReference type="NCBI Taxonomy" id="210409"/>
    <lineage>
        <taxon>Eukaryota</taxon>
        <taxon>Metazoa</taxon>
        <taxon>Ecdysozoa</taxon>
        <taxon>Arthropoda</taxon>
        <taxon>Crustacea</taxon>
        <taxon>Multicrustacea</taxon>
        <taxon>Malacostraca</taxon>
        <taxon>Eumalacostraca</taxon>
        <taxon>Eucarida</taxon>
        <taxon>Decapoda</taxon>
        <taxon>Pleocyemata</taxon>
        <taxon>Brachyura</taxon>
        <taxon>Eubrachyura</taxon>
        <taxon>Portunoidea</taxon>
        <taxon>Portunidae</taxon>
        <taxon>Portuninae</taxon>
        <taxon>Portunus</taxon>
    </lineage>
</organism>
<proteinExistence type="predicted"/>
<protein>
    <submittedName>
        <fullName evidence="1">Uncharacterized protein</fullName>
    </submittedName>
</protein>
<accession>A0A5B7DDR0</accession>
<dbReference type="AlphaFoldDB" id="A0A5B7DDR0"/>
<dbReference type="EMBL" id="VSRR010000776">
    <property type="protein sequence ID" value="MPC19521.1"/>
    <property type="molecule type" value="Genomic_DNA"/>
</dbReference>
<comment type="caution">
    <text evidence="1">The sequence shown here is derived from an EMBL/GenBank/DDBJ whole genome shotgun (WGS) entry which is preliminary data.</text>
</comment>